<dbReference type="GO" id="GO:0051536">
    <property type="term" value="F:iron-sulfur cluster binding"/>
    <property type="evidence" value="ECO:0007669"/>
    <property type="project" value="InterPro"/>
</dbReference>
<dbReference type="KEGG" id="mmo:MMOB0780"/>
<feature type="domain" description="NIF system FeS cluster assembly NifU N-terminal" evidence="1">
    <location>
        <begin position="9"/>
        <end position="93"/>
    </location>
</feature>
<dbReference type="OrthoDB" id="9804157at2"/>
<sequence>MNFSNKEKTDIIMKHYSSPINKVEEIETNSKSIYRHSASCVDEINLNLKIENDFLVDAKFQGVGCAVFLSSADIFLEEIKNKPLSKVNEIANAYFDLINKKESNNLKIGKLAIFENVKIHLNRLECASLIYQAYNDFLEKHK</sequence>
<dbReference type="GO" id="GO:0016226">
    <property type="term" value="P:iron-sulfur cluster assembly"/>
    <property type="evidence" value="ECO:0007669"/>
    <property type="project" value="InterPro"/>
</dbReference>
<dbReference type="Gene3D" id="3.90.1010.10">
    <property type="match status" value="1"/>
</dbReference>
<evidence type="ECO:0000259" key="1">
    <source>
        <dbReference type="Pfam" id="PF01592"/>
    </source>
</evidence>
<keyword evidence="3" id="KW-1185">Reference proteome</keyword>
<dbReference type="STRING" id="267748.MMOB0780"/>
<name>Q6KIL2_MYCM1</name>
<dbReference type="Pfam" id="PF01592">
    <property type="entry name" value="NifU_N"/>
    <property type="match status" value="1"/>
</dbReference>
<evidence type="ECO:0000313" key="2">
    <source>
        <dbReference type="EMBL" id="AAT27564.1"/>
    </source>
</evidence>
<dbReference type="Proteomes" id="UP000009072">
    <property type="component" value="Chromosome"/>
</dbReference>
<organism evidence="2 3">
    <name type="scientific">Mycoplasma mobile (strain ATCC 43663 / 163K / NCTC 11711)</name>
    <name type="common">Mesomycoplasma mobile</name>
    <dbReference type="NCBI Taxonomy" id="267748"/>
    <lineage>
        <taxon>Bacteria</taxon>
        <taxon>Bacillati</taxon>
        <taxon>Mycoplasmatota</taxon>
        <taxon>Mycoplasmoidales</taxon>
        <taxon>Metamycoplasmataceae</taxon>
        <taxon>Mesomycoplasma</taxon>
    </lineage>
</organism>
<dbReference type="SUPFAM" id="SSF82649">
    <property type="entry name" value="SufE/NifU"/>
    <property type="match status" value="1"/>
</dbReference>
<dbReference type="AlphaFoldDB" id="Q6KIL2"/>
<dbReference type="EMBL" id="AE017308">
    <property type="protein sequence ID" value="AAT27564.1"/>
    <property type="molecule type" value="Genomic_DNA"/>
</dbReference>
<keyword evidence="2" id="KW-0808">Transferase</keyword>
<gene>
    <name evidence="2" type="primary">nifU</name>
    <name evidence="2" type="ordered locus">MMOB0780</name>
</gene>
<reference evidence="2 3" key="1">
    <citation type="journal article" date="2004" name="Genome Res.">
        <title>The complete genome and proteome of Mycoplasma mobile.</title>
        <authorList>
            <person name="Jaffe J.D."/>
            <person name="Stange-Thomann N."/>
            <person name="Smith C."/>
            <person name="DeCaprio D."/>
            <person name="Fisher S."/>
            <person name="Butler J."/>
            <person name="Calvo S."/>
            <person name="Elkins T."/>
            <person name="FitzGerald M.G."/>
            <person name="Hafez N."/>
            <person name="Kodira C.D."/>
            <person name="Major J."/>
            <person name="Wang S."/>
            <person name="Wilkinson J."/>
            <person name="Nicol R."/>
            <person name="Nusbaum C."/>
            <person name="Birren B."/>
            <person name="Berg H.C."/>
            <person name="Church G.M."/>
        </authorList>
    </citation>
    <scope>NUCLEOTIDE SEQUENCE [LARGE SCALE GENOMIC DNA]</scope>
    <source>
        <strain evidence="3">ATCC 43663 / 163K / NCTC 11711</strain>
    </source>
</reference>
<proteinExistence type="predicted"/>
<dbReference type="HOGENOM" id="CLU_079283_4_1_14"/>
<dbReference type="eggNOG" id="COG0822">
    <property type="taxonomic scope" value="Bacteria"/>
</dbReference>
<dbReference type="GO" id="GO:0005506">
    <property type="term" value="F:iron ion binding"/>
    <property type="evidence" value="ECO:0007669"/>
    <property type="project" value="InterPro"/>
</dbReference>
<dbReference type="GO" id="GO:0008483">
    <property type="term" value="F:transaminase activity"/>
    <property type="evidence" value="ECO:0007669"/>
    <property type="project" value="UniProtKB-KW"/>
</dbReference>
<dbReference type="InterPro" id="IPR002871">
    <property type="entry name" value="NIF_FeS_clus_asmbl_NifU_N"/>
</dbReference>
<accession>Q6KIL2</accession>
<evidence type="ECO:0000313" key="3">
    <source>
        <dbReference type="Proteomes" id="UP000009072"/>
    </source>
</evidence>
<dbReference type="RefSeq" id="WP_011264598.1">
    <property type="nucleotide sequence ID" value="NC_006908.1"/>
</dbReference>
<dbReference type="CDD" id="cd06664">
    <property type="entry name" value="IscU_like"/>
    <property type="match status" value="1"/>
</dbReference>
<protein>
    <submittedName>
        <fullName evidence="2">Aminotransferase protein U homolog</fullName>
    </submittedName>
</protein>
<keyword evidence="2" id="KW-0032">Aminotransferase</keyword>